<dbReference type="RefSeq" id="WP_221401391.1">
    <property type="nucleotide sequence ID" value="NZ_JACHXK010000009.1"/>
</dbReference>
<protein>
    <submittedName>
        <fullName evidence="1">Uncharacterized protein</fullName>
    </submittedName>
</protein>
<proteinExistence type="predicted"/>
<keyword evidence="2" id="KW-1185">Reference proteome</keyword>
<dbReference type="AlphaFoldDB" id="A0A7W5AZY8"/>
<dbReference type="EMBL" id="JACHXK010000009">
    <property type="protein sequence ID" value="MBB3111888.1"/>
    <property type="molecule type" value="Genomic_DNA"/>
</dbReference>
<evidence type="ECO:0000313" key="1">
    <source>
        <dbReference type="EMBL" id="MBB3111888.1"/>
    </source>
</evidence>
<dbReference type="Proteomes" id="UP000570361">
    <property type="component" value="Unassembled WGS sequence"/>
</dbReference>
<comment type="caution">
    <text evidence="1">The sequence shown here is derived from an EMBL/GenBank/DDBJ whole genome shotgun (WGS) entry which is preliminary data.</text>
</comment>
<name>A0A7W5AZY8_9BACL</name>
<accession>A0A7W5AZY8</accession>
<sequence>MLNMMNHFTADTVVRTHGTGFIQLHTDRDLLGDSFCTDRNIPA</sequence>
<gene>
    <name evidence="1" type="ORF">FHS18_003956</name>
</gene>
<reference evidence="1 2" key="1">
    <citation type="submission" date="2020-08" db="EMBL/GenBank/DDBJ databases">
        <title>Genomic Encyclopedia of Type Strains, Phase III (KMG-III): the genomes of soil and plant-associated and newly described type strains.</title>
        <authorList>
            <person name="Whitman W."/>
        </authorList>
    </citation>
    <scope>NUCLEOTIDE SEQUENCE [LARGE SCALE GENOMIC DNA]</scope>
    <source>
        <strain evidence="1 2">CECT 5862</strain>
    </source>
</reference>
<evidence type="ECO:0000313" key="2">
    <source>
        <dbReference type="Proteomes" id="UP000570361"/>
    </source>
</evidence>
<organism evidence="1 2">
    <name type="scientific">Paenibacillus phyllosphaerae</name>
    <dbReference type="NCBI Taxonomy" id="274593"/>
    <lineage>
        <taxon>Bacteria</taxon>
        <taxon>Bacillati</taxon>
        <taxon>Bacillota</taxon>
        <taxon>Bacilli</taxon>
        <taxon>Bacillales</taxon>
        <taxon>Paenibacillaceae</taxon>
        <taxon>Paenibacillus</taxon>
    </lineage>
</organism>